<sequence length="210" mass="23511">MKRRKTGALLGLLLLAGAAQPALACRFLPQRSSAHEQVARANDVSLVKVVRATPRPGAAPDRPRDTPAWMMPYLGWNPATGHSGPANRDDERYLAQYPVEYEFVVEKRWRGADRATFTLMGVSPPTAFHDPGPEADQSREEFWEAGGGRYARMHLCSIEPWFVVGERYLIFVGHPVTARSYEHVATIEGRANPDDKWLAYVEERLSPALQ</sequence>
<keyword evidence="1" id="KW-0732">Signal</keyword>
<organism evidence="2 3">
    <name type="scientific">Massilia timonae CCUG 45783</name>
    <dbReference type="NCBI Taxonomy" id="883126"/>
    <lineage>
        <taxon>Bacteria</taxon>
        <taxon>Pseudomonadati</taxon>
        <taxon>Pseudomonadota</taxon>
        <taxon>Betaproteobacteria</taxon>
        <taxon>Burkholderiales</taxon>
        <taxon>Oxalobacteraceae</taxon>
        <taxon>Telluria group</taxon>
        <taxon>Massilia</taxon>
    </lineage>
</organism>
<dbReference type="HOGENOM" id="CLU_1473542_0_0_4"/>
<feature type="chain" id="PRO_5003926095" evidence="1">
    <location>
        <begin position="25"/>
        <end position="210"/>
    </location>
</feature>
<proteinExistence type="predicted"/>
<protein>
    <submittedName>
        <fullName evidence="2">Uncharacterized protein</fullName>
    </submittedName>
</protein>
<evidence type="ECO:0000313" key="3">
    <source>
        <dbReference type="Proteomes" id="UP000009874"/>
    </source>
</evidence>
<evidence type="ECO:0000256" key="1">
    <source>
        <dbReference type="SAM" id="SignalP"/>
    </source>
</evidence>
<dbReference type="AlphaFoldDB" id="K9DAV0"/>
<name>K9DAV0_9BURK</name>
<dbReference type="EMBL" id="AGZI01000054">
    <property type="protein sequence ID" value="EKU80366.1"/>
    <property type="molecule type" value="Genomic_DNA"/>
</dbReference>
<gene>
    <name evidence="2" type="ORF">HMPREF9710_04356</name>
</gene>
<accession>K9DAV0</accession>
<dbReference type="STRING" id="47229.LO55_4502"/>
<keyword evidence="3" id="KW-1185">Reference proteome</keyword>
<dbReference type="RefSeq" id="WP_005670009.1">
    <property type="nucleotide sequence ID" value="NZ_JH992925.1"/>
</dbReference>
<dbReference type="PATRIC" id="fig|883126.3.peg.4396"/>
<dbReference type="Proteomes" id="UP000009874">
    <property type="component" value="Unassembled WGS sequence"/>
</dbReference>
<feature type="signal peptide" evidence="1">
    <location>
        <begin position="1"/>
        <end position="24"/>
    </location>
</feature>
<dbReference type="OrthoDB" id="8759409at2"/>
<reference evidence="2 3" key="1">
    <citation type="submission" date="2012-09" db="EMBL/GenBank/DDBJ databases">
        <title>The Genome Sequence of Massilia timonae CCUG 45783.</title>
        <authorList>
            <consortium name="The Broad Institute Genome Sequencing Platform"/>
            <person name="Earl A."/>
            <person name="Ward D."/>
            <person name="Feldgarden M."/>
            <person name="Gevers D."/>
            <person name="Huys G."/>
            <person name="Walker B."/>
            <person name="Young S.K."/>
            <person name="Zeng Q."/>
            <person name="Gargeya S."/>
            <person name="Fitzgerald M."/>
            <person name="Haas B."/>
            <person name="Abouelleil A."/>
            <person name="Alvarado L."/>
            <person name="Arachchi H.M."/>
            <person name="Berlin A.M."/>
            <person name="Chapman S.B."/>
            <person name="Goldberg J."/>
            <person name="Griggs A."/>
            <person name="Gujja S."/>
            <person name="Hansen M."/>
            <person name="Howarth C."/>
            <person name="Imamovic A."/>
            <person name="Larimer J."/>
            <person name="McCowen C."/>
            <person name="Montmayeur A."/>
            <person name="Murphy C."/>
            <person name="Neiman D."/>
            <person name="Pearson M."/>
            <person name="Priest M."/>
            <person name="Roberts A."/>
            <person name="Saif S."/>
            <person name="Shea T."/>
            <person name="Sisk P."/>
            <person name="Sykes S."/>
            <person name="Wortman J."/>
            <person name="Nusbaum C."/>
            <person name="Birren B."/>
        </authorList>
    </citation>
    <scope>NUCLEOTIDE SEQUENCE [LARGE SCALE GENOMIC DNA]</scope>
    <source>
        <strain evidence="2 3">CCUG 45783</strain>
    </source>
</reference>
<evidence type="ECO:0000313" key="2">
    <source>
        <dbReference type="EMBL" id="EKU80366.1"/>
    </source>
</evidence>
<comment type="caution">
    <text evidence="2">The sequence shown here is derived from an EMBL/GenBank/DDBJ whole genome shotgun (WGS) entry which is preliminary data.</text>
</comment>